<dbReference type="AlphaFoldDB" id="A0A141SFC7"/>
<dbReference type="RefSeq" id="YP_009244753.1">
    <property type="nucleotide sequence ID" value="NC_029861.1"/>
</dbReference>
<name>A0A141SFC7_9RHOD</name>
<protein>
    <submittedName>
        <fullName evidence="1">Uncharacterized protein</fullName>
    </submittedName>
</protein>
<dbReference type="GeneID" id="27216380"/>
<dbReference type="Gene3D" id="3.10.20.310">
    <property type="entry name" value="membrane protein fhac"/>
    <property type="match status" value="1"/>
</dbReference>
<gene>
    <name evidence="1" type="primary">ORF621</name>
    <name evidence="1" type="ORF">Ppul_168</name>
</gene>
<keyword evidence="1" id="KW-0934">Plastid</keyword>
<proteinExistence type="predicted"/>
<organism evidence="1">
    <name type="scientific">Pyropia pulchra</name>
    <dbReference type="NCBI Taxonomy" id="60925"/>
    <lineage>
        <taxon>Eukaryota</taxon>
        <taxon>Rhodophyta</taxon>
        <taxon>Bangiophyceae</taxon>
        <taxon>Bangiales</taxon>
        <taxon>Bangiaceae</taxon>
        <taxon>Pyropia</taxon>
    </lineage>
</organism>
<sequence>MGNRKFINRITSLLSYLEKQLHYTEHLNQIKTSGYFSLLYINSKAMYTREISSLFIVPNEILKKVYIYNKKDKLIPQVFLIKLFEKQIGYPKNFANLNLAVSKIMTWYYDRGYQWSLVEIRQANDPSSLVINIHEGLVNTITVEYYTLSYKKICGISNTELIEQYLGVRTGVPININFLQKRINYLKDNQLVGDVIYSIERSNSDLMSLDIKFQIQELRDKEILVIAERSSKTYPIIDHTSDLLSQYSSFSDWLVTSNIISPLTSKLKACYLNRKTNSQYIYINTYSLIKILASSIYYRKTIISDYFNLLNLLTGAKKNTIGFQLYMRNLSYAKSFCIFNMKFIQNGLNMRISYLNPALRINQSFSFQVAMQIIKQYHTGTEEALSLFSNKGDFAQYLAESVFTYHFTSYFSLSEKILLSRDIYTDSRFYNSEHLSFYNNSKNGAISNYDIFKQNKKLLYQEFLALLLSIRYQDFSYVDWPLKGHLLELKSFYFTPLQKSGFLLYSLLDNYKKLFSHRIYFKQVSCCNLPLYFRKHFNHILIITMKCQSNLNIDTIYLLLSSRPAETTLYKSILNFSLKVRMEYLVPISRSLRISVFYNYLDCLSMRPLKRLAYIWQDLKSYKQVQYFLLEKFSCGFGIQLKLPIRQMPLLSIEYTVNSGRNFCIYLHIYY</sequence>
<dbReference type="EMBL" id="KT266789">
    <property type="protein sequence ID" value="AMK96995.1"/>
    <property type="molecule type" value="Genomic_DNA"/>
</dbReference>
<evidence type="ECO:0000313" key="1">
    <source>
        <dbReference type="EMBL" id="AMK96995.1"/>
    </source>
</evidence>
<geneLocation type="plastid" evidence="1"/>
<reference evidence="1" key="1">
    <citation type="submission" date="2015-07" db="EMBL/GenBank/DDBJ databases">
        <title>Reconstructing the complex evolutionary history of mobile plasmids in red algal genomes.</title>
        <authorList>
            <person name="Lee J."/>
            <person name="Kim K.M."/>
            <person name="Yang E.C."/>
            <person name="Miller K.A."/>
            <person name="Boo S.M."/>
            <person name="Bhattacharya D."/>
            <person name="Yoon H.S."/>
        </authorList>
    </citation>
    <scope>NUCLEOTIDE SEQUENCE</scope>
</reference>
<accession>A0A141SFC7</accession>